<evidence type="ECO:0000313" key="1">
    <source>
        <dbReference type="EMBL" id="WYF46751.1"/>
    </source>
</evidence>
<sequence>MDPLIADYLDHIEESHAAASYVSDMGALANAFGIRFGIGAVSIATPDGEVVVRRSGDRRQRRADAAHEIVHQLSDLGQYTEAIHYHHASVPDMHAHIEALTDHGADLLLMPTLLVREVIGEYGDTARAVWELSQAADVSPELALRRMAFLTLDQRRAGFLATGSYITYSSANCYSPFWPGGRLPEPHIALEGVSLFRLPSRRNQTIGFLACE</sequence>
<gene>
    <name evidence="1" type="ORF">WDJ50_18480</name>
</gene>
<reference evidence="1" key="1">
    <citation type="submission" date="2024-03" db="EMBL/GenBank/DDBJ databases">
        <title>Deinococcus weizhi sp. nov., isolated from human skin.</title>
        <authorList>
            <person name="Wei Z."/>
            <person name="Tian F."/>
            <person name="Yang C."/>
            <person name="Xin L.T."/>
            <person name="Wen Z.J."/>
            <person name="Lan K.C."/>
            <person name="Yu L."/>
            <person name="Zhe W."/>
            <person name="Dan F.D."/>
            <person name="Jun W."/>
            <person name="Rui Z."/>
            <person name="Yong X.J."/>
            <person name="Ting Y."/>
            <person name="Wei X."/>
            <person name="Xu Z.G."/>
            <person name="Xin Z."/>
            <person name="Dong F.G."/>
            <person name="Ni X.M."/>
            <person name="Zheng M.G."/>
            <person name="Chun Y."/>
            <person name="Qian W.X."/>
        </authorList>
    </citation>
    <scope>NUCLEOTIDE SEQUENCE</scope>
    <source>
        <strain evidence="1">VB142</strain>
        <plasmid evidence="1">p2</plasmid>
    </source>
</reference>
<accession>A0AAU6Q8T9</accession>
<dbReference type="EMBL" id="CP149785">
    <property type="protein sequence ID" value="WYF46751.1"/>
    <property type="molecule type" value="Genomic_DNA"/>
</dbReference>
<evidence type="ECO:0008006" key="2">
    <source>
        <dbReference type="Google" id="ProtNLM"/>
    </source>
</evidence>
<dbReference type="AlphaFoldDB" id="A0AAU6Q8T9"/>
<keyword evidence="1" id="KW-0614">Plasmid</keyword>
<dbReference type="RefSeq" id="WP_339098254.1">
    <property type="nucleotide sequence ID" value="NZ_CP149785.1"/>
</dbReference>
<protein>
    <recommendedName>
        <fullName evidence="2">IrrE N-terminal-like domain-containing protein</fullName>
    </recommendedName>
</protein>
<geneLocation type="plasmid" evidence="1">
    <name>p2</name>
</geneLocation>
<name>A0AAU6Q8T9_9DEIO</name>
<organism evidence="1">
    <name type="scientific">Deinococcus sp. VB142</name>
    <dbReference type="NCBI Taxonomy" id="3112952"/>
    <lineage>
        <taxon>Bacteria</taxon>
        <taxon>Thermotogati</taxon>
        <taxon>Deinococcota</taxon>
        <taxon>Deinococci</taxon>
        <taxon>Deinococcales</taxon>
        <taxon>Deinococcaceae</taxon>
        <taxon>Deinococcus</taxon>
    </lineage>
</organism>
<proteinExistence type="predicted"/>